<dbReference type="EMBL" id="SOAU01000001">
    <property type="protein sequence ID" value="TDT15634.1"/>
    <property type="molecule type" value="Genomic_DNA"/>
</dbReference>
<dbReference type="InterPro" id="IPR001173">
    <property type="entry name" value="Glyco_trans_2-like"/>
</dbReference>
<name>A0A4R7HY98_9ACTN</name>
<dbReference type="OrthoDB" id="9787979at2"/>
<dbReference type="SUPFAM" id="SSF53448">
    <property type="entry name" value="Nucleotide-diphospho-sugar transferases"/>
    <property type="match status" value="1"/>
</dbReference>
<keyword evidence="2" id="KW-0808">Transferase</keyword>
<sequence>MCPGHYARRVTAELTVVIPTYQRPDLCRRSIASVRRVAEVIDVDIDLIVVEQGAEPSYSIPLDFSGRWLYSHRSGVSYARNLGLAHAETPYVIFVDDDAELLPGVSELLDAARQPGVDVVCGRMISSGGTTIRGTDRPRRIRPWNAFRLFVEPAAVWRTDSMNVVDGFDERLGPANRLGAEEGAGLLARLSRTPGGRQAFVPADVVVHPELGSTPDDKARRYGAGTSGLMVLAPGTWSTIYAMSSVTRRVGGVIRSRLRGDRAGVAHRRAWLRGFASGVRTARSLRASPRNTPAADVLVRVES</sequence>
<accession>A0A4R7HY98</accession>
<evidence type="ECO:0000313" key="3">
    <source>
        <dbReference type="Proteomes" id="UP000294558"/>
    </source>
</evidence>
<dbReference type="CDD" id="cd00761">
    <property type="entry name" value="Glyco_tranf_GTA_type"/>
    <property type="match status" value="1"/>
</dbReference>
<dbReference type="GO" id="GO:0016740">
    <property type="term" value="F:transferase activity"/>
    <property type="evidence" value="ECO:0007669"/>
    <property type="project" value="UniProtKB-KW"/>
</dbReference>
<dbReference type="Gene3D" id="3.90.550.10">
    <property type="entry name" value="Spore Coat Polysaccharide Biosynthesis Protein SpsA, Chain A"/>
    <property type="match status" value="1"/>
</dbReference>
<reference evidence="2 3" key="1">
    <citation type="submission" date="2019-03" db="EMBL/GenBank/DDBJ databases">
        <title>Sequencing the genomes of 1000 actinobacteria strains.</title>
        <authorList>
            <person name="Klenk H.-P."/>
        </authorList>
    </citation>
    <scope>NUCLEOTIDE SEQUENCE [LARGE SCALE GENOMIC DNA]</scope>
    <source>
        <strain evidence="2 3">DSM 18936</strain>
    </source>
</reference>
<keyword evidence="3" id="KW-1185">Reference proteome</keyword>
<evidence type="ECO:0000259" key="1">
    <source>
        <dbReference type="Pfam" id="PF00535"/>
    </source>
</evidence>
<dbReference type="InterPro" id="IPR029044">
    <property type="entry name" value="Nucleotide-diphossugar_trans"/>
</dbReference>
<gene>
    <name evidence="2" type="ORF">BDK89_1209</name>
</gene>
<evidence type="ECO:0000313" key="2">
    <source>
        <dbReference type="EMBL" id="TDT15634.1"/>
    </source>
</evidence>
<protein>
    <submittedName>
        <fullName evidence="2">Glycosyl transferase family 2</fullName>
    </submittedName>
</protein>
<dbReference type="AlphaFoldDB" id="A0A4R7HY98"/>
<feature type="domain" description="Glycosyltransferase 2-like" evidence="1">
    <location>
        <begin position="15"/>
        <end position="144"/>
    </location>
</feature>
<dbReference type="Pfam" id="PF00535">
    <property type="entry name" value="Glycos_transf_2"/>
    <property type="match status" value="1"/>
</dbReference>
<dbReference type="Proteomes" id="UP000294558">
    <property type="component" value="Unassembled WGS sequence"/>
</dbReference>
<comment type="caution">
    <text evidence="2">The sequence shown here is derived from an EMBL/GenBank/DDBJ whole genome shotgun (WGS) entry which is preliminary data.</text>
</comment>
<organism evidence="2 3">
    <name type="scientific">Ilumatobacter fluminis</name>
    <dbReference type="NCBI Taxonomy" id="467091"/>
    <lineage>
        <taxon>Bacteria</taxon>
        <taxon>Bacillati</taxon>
        <taxon>Actinomycetota</taxon>
        <taxon>Acidimicrobiia</taxon>
        <taxon>Acidimicrobiales</taxon>
        <taxon>Ilumatobacteraceae</taxon>
        <taxon>Ilumatobacter</taxon>
    </lineage>
</organism>
<proteinExistence type="predicted"/>